<proteinExistence type="predicted"/>
<dbReference type="InterPro" id="IPR000073">
    <property type="entry name" value="AB_hydrolase_1"/>
</dbReference>
<evidence type="ECO:0000313" key="2">
    <source>
        <dbReference type="EMBL" id="KAK7470810.1"/>
    </source>
</evidence>
<reference evidence="2 3" key="1">
    <citation type="submission" date="2024-01" db="EMBL/GenBank/DDBJ databases">
        <title>A draft genome for the cacao thread blight pathogen Marasmiellus scandens.</title>
        <authorList>
            <person name="Baruah I.K."/>
            <person name="Leung J."/>
            <person name="Bukari Y."/>
            <person name="Amoako-Attah I."/>
            <person name="Meinhardt L.W."/>
            <person name="Bailey B.A."/>
            <person name="Cohen S.P."/>
        </authorList>
    </citation>
    <scope>NUCLEOTIDE SEQUENCE [LARGE SCALE GENOMIC DNA]</scope>
    <source>
        <strain evidence="2 3">GH-19</strain>
    </source>
</reference>
<dbReference type="InterPro" id="IPR029058">
    <property type="entry name" value="AB_hydrolase_fold"/>
</dbReference>
<accession>A0ABR1K4Y9</accession>
<dbReference type="EMBL" id="JBANRG010000002">
    <property type="protein sequence ID" value="KAK7470810.1"/>
    <property type="molecule type" value="Genomic_DNA"/>
</dbReference>
<organism evidence="2 3">
    <name type="scientific">Marasmiellus scandens</name>
    <dbReference type="NCBI Taxonomy" id="2682957"/>
    <lineage>
        <taxon>Eukaryota</taxon>
        <taxon>Fungi</taxon>
        <taxon>Dikarya</taxon>
        <taxon>Basidiomycota</taxon>
        <taxon>Agaricomycotina</taxon>
        <taxon>Agaricomycetes</taxon>
        <taxon>Agaricomycetidae</taxon>
        <taxon>Agaricales</taxon>
        <taxon>Marasmiineae</taxon>
        <taxon>Omphalotaceae</taxon>
        <taxon>Marasmiellus</taxon>
    </lineage>
</organism>
<keyword evidence="3" id="KW-1185">Reference proteome</keyword>
<gene>
    <name evidence="2" type="ORF">VKT23_002228</name>
</gene>
<dbReference type="Gene3D" id="3.40.50.1820">
    <property type="entry name" value="alpha/beta hydrolase"/>
    <property type="match status" value="1"/>
</dbReference>
<evidence type="ECO:0000259" key="1">
    <source>
        <dbReference type="Pfam" id="PF12697"/>
    </source>
</evidence>
<protein>
    <recommendedName>
        <fullName evidence="1">AB hydrolase-1 domain-containing protein</fullName>
    </recommendedName>
</protein>
<dbReference type="Proteomes" id="UP001498398">
    <property type="component" value="Unassembled WGS sequence"/>
</dbReference>
<dbReference type="SUPFAM" id="SSF53474">
    <property type="entry name" value="alpha/beta-Hydrolases"/>
    <property type="match status" value="1"/>
</dbReference>
<feature type="domain" description="AB hydrolase-1" evidence="1">
    <location>
        <begin position="31"/>
        <end position="166"/>
    </location>
</feature>
<sequence length="289" mass="32543">MIYVQDKRLTLRDGRCLAYADNGNTSSKTVILFLHGAFSVGDASRLSPVLQSKNVHLVCPSLPGWGASSQVTDVSKYARTIAHDMSVLLSHLHPDPTHLKLYICGHSLGTLTAQILYDSPYNLFSYGRCISGLILLSPHPTPRGNRDYAKYLSWFEYLVAGPPARYVPFNLTARAVKGIIQKKLQSEEGALQFIREWLLNPMKEDELEQFVQWKEVNEIEDGQFESLLARNAVESVALTWQGFLDIAEVYHSGWSNGRLDEHRDVPVKVLEGGHLSTLFCLDDVWRDLL</sequence>
<evidence type="ECO:0000313" key="3">
    <source>
        <dbReference type="Proteomes" id="UP001498398"/>
    </source>
</evidence>
<dbReference type="Pfam" id="PF12697">
    <property type="entry name" value="Abhydrolase_6"/>
    <property type="match status" value="1"/>
</dbReference>
<name>A0ABR1K4Y9_9AGAR</name>
<comment type="caution">
    <text evidence="2">The sequence shown here is derived from an EMBL/GenBank/DDBJ whole genome shotgun (WGS) entry which is preliminary data.</text>
</comment>